<dbReference type="EMBL" id="GL449813">
    <property type="protein sequence ID" value="EFN81920.1"/>
    <property type="molecule type" value="Genomic_DNA"/>
</dbReference>
<dbReference type="Proteomes" id="UP000008237">
    <property type="component" value="Unassembled WGS sequence"/>
</dbReference>
<feature type="compositionally biased region" description="Polar residues" evidence="1">
    <location>
        <begin position="115"/>
        <end position="131"/>
    </location>
</feature>
<accession>E2BQW6</accession>
<keyword evidence="3" id="KW-1185">Reference proteome</keyword>
<dbReference type="InParanoid" id="E2BQW6"/>
<evidence type="ECO:0000313" key="2">
    <source>
        <dbReference type="EMBL" id="EFN81920.1"/>
    </source>
</evidence>
<reference evidence="2 3" key="1">
    <citation type="journal article" date="2010" name="Science">
        <title>Genomic comparison of the ants Camponotus floridanus and Harpegnathos saltator.</title>
        <authorList>
            <person name="Bonasio R."/>
            <person name="Zhang G."/>
            <person name="Ye C."/>
            <person name="Mutti N.S."/>
            <person name="Fang X."/>
            <person name="Qin N."/>
            <person name="Donahue G."/>
            <person name="Yang P."/>
            <person name="Li Q."/>
            <person name="Li C."/>
            <person name="Zhang P."/>
            <person name="Huang Z."/>
            <person name="Berger S.L."/>
            <person name="Reinberg D."/>
            <person name="Wang J."/>
            <person name="Liebig J."/>
        </authorList>
    </citation>
    <scope>NUCLEOTIDE SEQUENCE [LARGE SCALE GENOMIC DNA]</scope>
    <source>
        <strain evidence="2 3">R22 G/1</strain>
    </source>
</reference>
<dbReference type="AlphaFoldDB" id="E2BQW6"/>
<feature type="compositionally biased region" description="Polar residues" evidence="1">
    <location>
        <begin position="74"/>
        <end position="85"/>
    </location>
</feature>
<sequence>MTTNSIAADVPVAPMTIIPQSWRLEPILSAQTNMIGLTVKSAGFRYQPQDKLIAIAQFARLFPDEVNLLLAESPNPQRSLPSDPSASGRAPERKEKKRRRGKENNSDRSHGDVSWTWSNPALNFSYTTTRGSPEIGRSSPTKE</sequence>
<proteinExistence type="predicted"/>
<evidence type="ECO:0000256" key="1">
    <source>
        <dbReference type="SAM" id="MobiDB-lite"/>
    </source>
</evidence>
<evidence type="ECO:0000313" key="3">
    <source>
        <dbReference type="Proteomes" id="UP000008237"/>
    </source>
</evidence>
<feature type="compositionally biased region" description="Basic and acidic residues" evidence="1">
    <location>
        <begin position="102"/>
        <end position="111"/>
    </location>
</feature>
<feature type="region of interest" description="Disordered" evidence="1">
    <location>
        <begin position="72"/>
        <end position="143"/>
    </location>
</feature>
<gene>
    <name evidence="2" type="ORF">EAI_14101</name>
</gene>
<protein>
    <submittedName>
        <fullName evidence="2">Uncharacterized protein</fullName>
    </submittedName>
</protein>
<organism evidence="3">
    <name type="scientific">Harpegnathos saltator</name>
    <name type="common">Jerdon's jumping ant</name>
    <dbReference type="NCBI Taxonomy" id="610380"/>
    <lineage>
        <taxon>Eukaryota</taxon>
        <taxon>Metazoa</taxon>
        <taxon>Ecdysozoa</taxon>
        <taxon>Arthropoda</taxon>
        <taxon>Hexapoda</taxon>
        <taxon>Insecta</taxon>
        <taxon>Pterygota</taxon>
        <taxon>Neoptera</taxon>
        <taxon>Endopterygota</taxon>
        <taxon>Hymenoptera</taxon>
        <taxon>Apocrita</taxon>
        <taxon>Aculeata</taxon>
        <taxon>Formicoidea</taxon>
        <taxon>Formicidae</taxon>
        <taxon>Ponerinae</taxon>
        <taxon>Ponerini</taxon>
        <taxon>Harpegnathos</taxon>
    </lineage>
</organism>
<name>E2BQW6_HARSA</name>